<feature type="region of interest" description="Disordered" evidence="1">
    <location>
        <begin position="636"/>
        <end position="819"/>
    </location>
</feature>
<dbReference type="GeneID" id="25985317"/>
<organism evidence="2 3">
    <name type="scientific">Trichosporon asahii var. asahii (strain ATCC 90039 / CBS 2479 / JCM 2466 / KCTC 7840 / NBRC 103889/ NCYC 2677 / UAMH 7654)</name>
    <name type="common">Yeast</name>
    <dbReference type="NCBI Taxonomy" id="1186058"/>
    <lineage>
        <taxon>Eukaryota</taxon>
        <taxon>Fungi</taxon>
        <taxon>Dikarya</taxon>
        <taxon>Basidiomycota</taxon>
        <taxon>Agaricomycotina</taxon>
        <taxon>Tremellomycetes</taxon>
        <taxon>Trichosporonales</taxon>
        <taxon>Trichosporonaceae</taxon>
        <taxon>Trichosporon</taxon>
    </lineage>
</organism>
<accession>J6EX01</accession>
<evidence type="ECO:0000313" key="3">
    <source>
        <dbReference type="Proteomes" id="UP000002748"/>
    </source>
</evidence>
<dbReference type="RefSeq" id="XP_014180317.1">
    <property type="nucleotide sequence ID" value="XM_014324842.1"/>
</dbReference>
<dbReference type="Proteomes" id="UP000002748">
    <property type="component" value="Unassembled WGS sequence"/>
</dbReference>
<feature type="compositionally biased region" description="Polar residues" evidence="1">
    <location>
        <begin position="719"/>
        <end position="742"/>
    </location>
</feature>
<feature type="compositionally biased region" description="Basic and acidic residues" evidence="1">
    <location>
        <begin position="29"/>
        <end position="40"/>
    </location>
</feature>
<name>J6EX01_TRIAS</name>
<protein>
    <submittedName>
        <fullName evidence="2">Uncharacterized protein</fullName>
    </submittedName>
</protein>
<feature type="compositionally biased region" description="Low complexity" evidence="1">
    <location>
        <begin position="580"/>
        <end position="593"/>
    </location>
</feature>
<feature type="compositionally biased region" description="Polar residues" evidence="1">
    <location>
        <begin position="1"/>
        <end position="14"/>
    </location>
</feature>
<dbReference type="VEuPathDB" id="FungiDB:A1Q1_01803"/>
<dbReference type="HOGENOM" id="CLU_324438_0_0_1"/>
<comment type="caution">
    <text evidence="2">The sequence shown here is derived from an EMBL/GenBank/DDBJ whole genome shotgun (WGS) entry which is preliminary data.</text>
</comment>
<dbReference type="OrthoDB" id="2564640at2759"/>
<feature type="compositionally biased region" description="Basic and acidic residues" evidence="1">
    <location>
        <begin position="657"/>
        <end position="670"/>
    </location>
</feature>
<reference evidence="2 3" key="1">
    <citation type="journal article" date="2012" name="Eukaryot. Cell">
        <title>Draft genome sequence of CBS 2479, the standard type strain of Trichosporon asahii.</title>
        <authorList>
            <person name="Yang R.Y."/>
            <person name="Li H.T."/>
            <person name="Zhu H."/>
            <person name="Zhou G.P."/>
            <person name="Wang M."/>
            <person name="Wang L."/>
        </authorList>
    </citation>
    <scope>NUCLEOTIDE SEQUENCE [LARGE SCALE GENOMIC DNA]</scope>
    <source>
        <strain evidence="3">ATCC 90039 / CBS 2479 / JCM 2466 / KCTC 7840 / NCYC 2677 / UAMH 7654</strain>
    </source>
</reference>
<feature type="compositionally biased region" description="Low complexity" evidence="1">
    <location>
        <begin position="643"/>
        <end position="653"/>
    </location>
</feature>
<feature type="region of interest" description="Disordered" evidence="1">
    <location>
        <begin position="1"/>
        <end position="62"/>
    </location>
</feature>
<feature type="compositionally biased region" description="Basic and acidic residues" evidence="1">
    <location>
        <begin position="748"/>
        <end position="757"/>
    </location>
</feature>
<evidence type="ECO:0000313" key="2">
    <source>
        <dbReference type="EMBL" id="EJT49154.1"/>
    </source>
</evidence>
<feature type="compositionally biased region" description="Polar residues" evidence="1">
    <location>
        <begin position="796"/>
        <end position="818"/>
    </location>
</feature>
<feature type="region of interest" description="Disordered" evidence="1">
    <location>
        <begin position="565"/>
        <end position="593"/>
    </location>
</feature>
<dbReference type="KEGG" id="tasa:A1Q1_01803"/>
<dbReference type="AlphaFoldDB" id="J6EX01"/>
<dbReference type="EMBL" id="ALBS01000178">
    <property type="protein sequence ID" value="EJT49154.1"/>
    <property type="molecule type" value="Genomic_DNA"/>
</dbReference>
<gene>
    <name evidence="2" type="ORF">A1Q1_01803</name>
</gene>
<sequence>MSGHTTQNVANQAPGTPPSDPGPGNLVGDARHPHAADAARRAARTANVVVGKSSRARPNKGQLGWGNLSPEILHLILGHATSAPSLPSAIPAVAEHAPIVKAVAQRNLLVSMRLVSSGWCKAVDSHPFWPTYLALLHSDCEVSAANPSFQLTRRATASVCVPCRLALISRSGNTGSTGSPNLVATFITWTTYTGPVPTCEGHLQRFCAHCLRIAGEPSAPQLALNFADPEDRDETGRKRGKTAFIICRFCRERAFELPLHRELIECARGGVFAGRAAPFTAVSSAVEYINFGRGTAETAARRALEEVFLHHNTRWGELIGNMLYFQRVLRSLRASCFGRGRFALTGPEQDLFQQAADAVWGVDIDTDDTDYATWLRRFRHDMETGIYTEDELRRDYETTRTGEPFLWPMLRDRLTRVCLQQWVVHRIQVGFWVMPHDEVEQLLTGVARHDSIDEIARNARHPSYAPNEPIPVPHLERARINYRPEHADRLFLPSHRLLSMMNEEFSDQLAGRIESPLSEIVDWQKLRFPDWDAAEASCTQTSVPQLLEWLAMPESWVRRGLTSAWKNQTTNPPSDAGGETVVSSTGVSPTSGSPRIELVEERAEPHGFVVHDGWIASDGDIDDRDSFLDDDDMILAEDEDTDSSTALTSSSALGKRKTSDESRELSERPSRPRLGSGQTSQSSEVSTVTTLVTPNDSPDLVLAEIHSPENDDETDAAEAQNSTPVAASITGTNTATPGQSPTLRKRKSPDADAEEAKLQPAEPAGGDGHCDKKPAVQHAHVAPEPKPTPQIKHASTPATPSSGYQVHQMSDSDSTLSSEDFDDFEVAPRVPSATSELGPAAEEVIRHAWYRAYEPLRECRCSICVRAREEETQRVLMLSAFGMDAGLRIN</sequence>
<proteinExistence type="predicted"/>
<evidence type="ECO:0000256" key="1">
    <source>
        <dbReference type="SAM" id="MobiDB-lite"/>
    </source>
</evidence>
<feature type="compositionally biased region" description="Low complexity" evidence="1">
    <location>
        <begin position="672"/>
        <end position="693"/>
    </location>
</feature>